<dbReference type="EMBL" id="JAAMPI010001458">
    <property type="protein sequence ID" value="KAF4625127.1"/>
    <property type="molecule type" value="Genomic_DNA"/>
</dbReference>
<organism evidence="2 3">
    <name type="scientific">Cudoniella acicularis</name>
    <dbReference type="NCBI Taxonomy" id="354080"/>
    <lineage>
        <taxon>Eukaryota</taxon>
        <taxon>Fungi</taxon>
        <taxon>Dikarya</taxon>
        <taxon>Ascomycota</taxon>
        <taxon>Pezizomycotina</taxon>
        <taxon>Leotiomycetes</taxon>
        <taxon>Helotiales</taxon>
        <taxon>Tricladiaceae</taxon>
        <taxon>Cudoniella</taxon>
    </lineage>
</organism>
<feature type="region of interest" description="Disordered" evidence="1">
    <location>
        <begin position="1050"/>
        <end position="1094"/>
    </location>
</feature>
<dbReference type="AlphaFoldDB" id="A0A8H4R842"/>
<evidence type="ECO:0000256" key="1">
    <source>
        <dbReference type="SAM" id="MobiDB-lite"/>
    </source>
</evidence>
<feature type="compositionally biased region" description="Basic and acidic residues" evidence="1">
    <location>
        <begin position="431"/>
        <end position="440"/>
    </location>
</feature>
<protein>
    <submittedName>
        <fullName evidence="2">Uncharacterized protein</fullName>
    </submittedName>
</protein>
<feature type="compositionally biased region" description="Low complexity" evidence="1">
    <location>
        <begin position="623"/>
        <end position="648"/>
    </location>
</feature>
<dbReference type="Proteomes" id="UP000566819">
    <property type="component" value="Unassembled WGS sequence"/>
</dbReference>
<feature type="compositionally biased region" description="Polar residues" evidence="1">
    <location>
        <begin position="510"/>
        <end position="536"/>
    </location>
</feature>
<feature type="region of interest" description="Disordered" evidence="1">
    <location>
        <begin position="1"/>
        <end position="27"/>
    </location>
</feature>
<keyword evidence="3" id="KW-1185">Reference proteome</keyword>
<feature type="compositionally biased region" description="Polar residues" evidence="1">
    <location>
        <begin position="987"/>
        <end position="997"/>
    </location>
</feature>
<feature type="compositionally biased region" description="Low complexity" evidence="1">
    <location>
        <begin position="412"/>
        <end position="422"/>
    </location>
</feature>
<dbReference type="OrthoDB" id="10672821at2759"/>
<evidence type="ECO:0000313" key="3">
    <source>
        <dbReference type="Proteomes" id="UP000566819"/>
    </source>
</evidence>
<feature type="region of interest" description="Disordered" evidence="1">
    <location>
        <begin position="619"/>
        <end position="672"/>
    </location>
</feature>
<feature type="region of interest" description="Disordered" evidence="1">
    <location>
        <begin position="510"/>
        <end position="600"/>
    </location>
</feature>
<proteinExistence type="predicted"/>
<accession>A0A8H4R842</accession>
<feature type="compositionally biased region" description="Polar residues" evidence="1">
    <location>
        <begin position="1066"/>
        <end position="1083"/>
    </location>
</feature>
<feature type="region of interest" description="Disordered" evidence="1">
    <location>
        <begin position="914"/>
        <end position="1013"/>
    </location>
</feature>
<name>A0A8H4R842_9HELO</name>
<feature type="compositionally biased region" description="Acidic residues" evidence="1">
    <location>
        <begin position="571"/>
        <end position="584"/>
    </location>
</feature>
<feature type="compositionally biased region" description="Polar residues" evidence="1">
    <location>
        <begin position="940"/>
        <end position="963"/>
    </location>
</feature>
<gene>
    <name evidence="2" type="ORF">G7Y89_g13042</name>
</gene>
<sequence length="1109" mass="121919">MTPQPFLCSASTGSRQDRGSSSITSPRASLSLGTWAELVLSNIDLRLQVEYFPGLIEFTDTGSRLRLHDNEDILGTIDLFDAGCETTINDSRSNYFPEQSNTILPQVNYATFRILDGHISREKQFVFLRALHWSTLSAICLIVDDTYGTTSRSPPLLQVMPPRQVKRLRVSSPVLGAGPRKGQNHSAQLHHTFTTMTPHFQLDSGENVSFATPGNSDRGETLCGLNGTDSTASWPFLDLTLPFDYLDPFREPDHTVSILQTGYQPSSPHIPELSHLNCTCTTQPNASLPNPSESLSERTIDNEISWKVLGSYPSSSSSYPDSGYATANVTPQSQQLDGDFALLNVPSTPWSYSDTETHNSHTSVQRALDTEEYQYGLEDFPLRFENSSHSLNSTPVATRKRKRNSNDLELPLPELWLPHPSETSPVKTSRLCHEDPKSDDLPQGSITLTPANICALFLELVRKVATQAAPVTADKSQPSNEKDETTAKLYGIPEALKTDEVSKLLSQIPNFDQQRSRPVSQGSGVPQQVRQPAQESTRPERHSQPKPARYGASEDNSETSDSAESDHGGEIDSDNEPDSDEDEDHDNKAPTPNDDGLEDACQPNLLNLLEACKSQVQSCVQHSPNGGSSNNSSTSSTTTSISATTPSSVANSSAPNQNATTETQSPNETNVAVDNGKSQAKLVSRPFPLICWHAANGIRCNGKTGYSPEVRRLLKDHSLSEKSSNTHKLPPPCPRCKRLFEDPDSAKEHEKLLQSDPSCPILSAEALYSANHEIDHKGISEDRRKKVMQALENLRTKNKLPVDYKRAFFDEWINNNATLYINQSDKTFKDAQRELGKWLVVFCTLFPGEKVPPTPFVDRSEGTTEYDRVLELIRDGLAKRTSQRVLPDFDHNQLAAIQEVVMESLERRHLELLQEKASAQQPKTPKKPSAKRQRDEEDSPTSQPSAQSMVAATPDSSTGQPSAQTMLPPTPTPVQPNLPFAPLSNHPAATTFNQPSPGVSMGPPASPVYSEAQTPGAPMRYFNHGSGNPYLTMTPSSRYDVEGQQFMTTPQASGQPANPLLDSFGATPNSFDSMPNSSQNRQIGYSGYPEGNEFSADGMEILEDYMQDP</sequence>
<reference evidence="2 3" key="1">
    <citation type="submission" date="2020-03" db="EMBL/GenBank/DDBJ databases">
        <title>Draft Genome Sequence of Cudoniella acicularis.</title>
        <authorList>
            <person name="Buettner E."/>
            <person name="Kellner H."/>
        </authorList>
    </citation>
    <scope>NUCLEOTIDE SEQUENCE [LARGE SCALE GENOMIC DNA]</scope>
    <source>
        <strain evidence="2 3">DSM 108380</strain>
    </source>
</reference>
<feature type="compositionally biased region" description="Polar residues" evidence="1">
    <location>
        <begin position="649"/>
        <end position="672"/>
    </location>
</feature>
<evidence type="ECO:0000313" key="2">
    <source>
        <dbReference type="EMBL" id="KAF4625127.1"/>
    </source>
</evidence>
<comment type="caution">
    <text evidence="2">The sequence shown here is derived from an EMBL/GenBank/DDBJ whole genome shotgun (WGS) entry which is preliminary data.</text>
</comment>
<feature type="region of interest" description="Disordered" evidence="1">
    <location>
        <begin position="412"/>
        <end position="444"/>
    </location>
</feature>